<keyword evidence="2" id="KW-0167">Capsid protein</keyword>
<dbReference type="Pfam" id="PF04687">
    <property type="entry name" value="Microvir_H"/>
    <property type="match status" value="1"/>
</dbReference>
<evidence type="ECO:0000256" key="6">
    <source>
        <dbReference type="ARBA" id="ARBA00023296"/>
    </source>
</evidence>
<dbReference type="Gene3D" id="6.10.250.2700">
    <property type="match status" value="1"/>
</dbReference>
<protein>
    <recommendedName>
        <fullName evidence="8">H protein</fullName>
    </recommendedName>
    <alternativeName>
        <fullName evidence="7">Pilot protein</fullName>
    </alternativeName>
</protein>
<comment type="subcellular location">
    <subcellularLocation>
        <location evidence="1">Virion</location>
    </subcellularLocation>
</comment>
<organismHost>
    <name type="scientific">Escherichia coli (strain K12)</name>
    <dbReference type="NCBI Taxonomy" id="83333"/>
</organismHost>
<dbReference type="SMR" id="C6K2G9"/>
<sequence length="332" mass="35201">MLGSIIGGIGSSLLGGLASGGISSLLNKMFSKMPEHAASSAGLTNGQGTIGMDTDAGIQSAIQGSNVPPAGQLPASNTSGVMADAGNMIRNAGRALLDGTIQAGSDKVKEALIDKLVGGNDAKDRGKATRDYLAAAFPELNPWERAGADASTAGLESSAQNQQKEMLKMQLDNQKDIAKMQMNNNLQIAGIQSATSRQNTKDSVYAQNEMLQYNQRESQARVASILANTDLTTKQATHEIMRMALTRAQETGQHLTNSQIMALEKKVYAEIGKIHQDTQNSRYGSSQVTAAAKDVTNMITDASSGFADWASQQWNSFFKDGKSDGIPLNTRK</sequence>
<evidence type="ECO:0000256" key="4">
    <source>
        <dbReference type="ARBA" id="ARBA00022844"/>
    </source>
</evidence>
<dbReference type="GeneID" id="8044205"/>
<reference evidence="9 10" key="1">
    <citation type="submission" date="2009-05" db="EMBL/GenBank/DDBJ databases">
        <title>Varying success of optimality in experimental adaptations of bacteriophage lysis time.</title>
        <authorList>
            <person name="Chantranupong L."/>
            <person name="Heineman R.H."/>
        </authorList>
    </citation>
    <scope>NUCLEOTIDE SEQUENCE [LARGE SCALE GENOMIC DNA]</scope>
</reference>
<evidence type="ECO:0000256" key="7">
    <source>
        <dbReference type="ARBA" id="ARBA00031369"/>
    </source>
</evidence>
<evidence type="ECO:0000256" key="8">
    <source>
        <dbReference type="ARBA" id="ARBA00032051"/>
    </source>
</evidence>
<dbReference type="InterPro" id="IPR006777">
    <property type="entry name" value="Microvir_H"/>
</dbReference>
<keyword evidence="5" id="KW-1171">Viral genome ejection through host cell envelope</keyword>
<evidence type="ECO:0000256" key="1">
    <source>
        <dbReference type="ARBA" id="ARBA00004328"/>
    </source>
</evidence>
<dbReference type="GO" id="GO:0046718">
    <property type="term" value="P:symbiont entry into host cell"/>
    <property type="evidence" value="ECO:0007669"/>
    <property type="project" value="UniProtKB-KW"/>
</dbReference>
<proteinExistence type="predicted"/>
<name>C6K2G9_BPST1</name>
<evidence type="ECO:0000256" key="3">
    <source>
        <dbReference type="ARBA" id="ARBA00022595"/>
    </source>
</evidence>
<dbReference type="EMBL" id="GQ149088">
    <property type="protein sequence ID" value="ACS44796.1"/>
    <property type="molecule type" value="Genomic_DNA"/>
</dbReference>
<evidence type="ECO:0000313" key="9">
    <source>
        <dbReference type="EMBL" id="ACS44796.1"/>
    </source>
</evidence>
<evidence type="ECO:0000313" key="10">
    <source>
        <dbReference type="Proteomes" id="UP000002728"/>
    </source>
</evidence>
<dbReference type="KEGG" id="vg:8044205"/>
<keyword evidence="4" id="KW-0946">Virion</keyword>
<accession>C6K2G9</accession>
<keyword evidence="10" id="KW-1185">Reference proteome</keyword>
<evidence type="ECO:0000256" key="2">
    <source>
        <dbReference type="ARBA" id="ARBA00022561"/>
    </source>
</evidence>
<dbReference type="RefSeq" id="YP_002985214.1">
    <property type="nucleotide sequence ID" value="NC_012868.1"/>
</dbReference>
<keyword evidence="6" id="KW-1160">Virus entry into host cell</keyword>
<dbReference type="OrthoDB" id="7651at10239"/>
<gene>
    <name evidence="9" type="primary">H</name>
</gene>
<dbReference type="GO" id="GO:0019028">
    <property type="term" value="C:viral capsid"/>
    <property type="evidence" value="ECO:0007669"/>
    <property type="project" value="UniProtKB-KW"/>
</dbReference>
<dbReference type="PIRSF" id="PIRSF004160">
    <property type="entry name" value="Microvir_H"/>
    <property type="match status" value="1"/>
</dbReference>
<keyword evidence="3" id="KW-1162">Viral penetration into host cytoplasm</keyword>
<dbReference type="Proteomes" id="UP000002728">
    <property type="component" value="Segment"/>
</dbReference>
<evidence type="ECO:0000256" key="5">
    <source>
        <dbReference type="ARBA" id="ARBA00023009"/>
    </source>
</evidence>
<organism evidence="9 10">
    <name type="scientific">Escherichia phage St-1</name>
    <name type="common">Bacteriophage St-1</name>
    <dbReference type="NCBI Taxonomy" id="10845"/>
    <lineage>
        <taxon>Viruses</taxon>
        <taxon>Monodnaviria</taxon>
        <taxon>Sangervirae</taxon>
        <taxon>Phixviricota</taxon>
        <taxon>Malgrandaviricetes</taxon>
        <taxon>Petitvirales</taxon>
        <taxon>Microviridae</taxon>
        <taxon>Bullavirinae</taxon>
        <taxon>Alphatrevirus</taxon>
        <taxon>Alphatrevirus St1</taxon>
    </lineage>
</organism>